<dbReference type="SUPFAM" id="SSF53448">
    <property type="entry name" value="Nucleotide-diphospho-sugar transferases"/>
    <property type="match status" value="1"/>
</dbReference>
<keyword evidence="5" id="KW-1185">Reference proteome</keyword>
<dbReference type="InterPro" id="IPR029044">
    <property type="entry name" value="Nucleotide-diphossugar_trans"/>
</dbReference>
<keyword evidence="1" id="KW-1133">Transmembrane helix</keyword>
<protein>
    <submittedName>
        <fullName evidence="4">Glycosyltransferase</fullName>
    </submittedName>
</protein>
<gene>
    <name evidence="4" type="ORF">EJ997_03205</name>
</gene>
<dbReference type="OrthoDB" id="6713581at2"/>
<dbReference type="CDD" id="cd00761">
    <property type="entry name" value="Glyco_tranf_GTA_type"/>
    <property type="match status" value="1"/>
</dbReference>
<feature type="domain" description="Spore protein YkvP/CgeB glycosyl transferase-like" evidence="3">
    <location>
        <begin position="360"/>
        <end position="473"/>
    </location>
</feature>
<evidence type="ECO:0000313" key="5">
    <source>
        <dbReference type="Proteomes" id="UP000280344"/>
    </source>
</evidence>
<evidence type="ECO:0000259" key="3">
    <source>
        <dbReference type="Pfam" id="PF13524"/>
    </source>
</evidence>
<dbReference type="InterPro" id="IPR055259">
    <property type="entry name" value="YkvP/CgeB_Glyco_trans-like"/>
</dbReference>
<dbReference type="KEGG" id="flh:EJ997_03205"/>
<dbReference type="RefSeq" id="WP_126703304.1">
    <property type="nucleotide sequence ID" value="NZ_CP034593.1"/>
</dbReference>
<reference evidence="4 5" key="1">
    <citation type="submission" date="2018-12" db="EMBL/GenBank/DDBJ databases">
        <title>Complete genome sequence of Flaviflexus sp. H23T48.</title>
        <authorList>
            <person name="Bae J.-W."/>
            <person name="Lee J.-Y."/>
        </authorList>
    </citation>
    <scope>NUCLEOTIDE SEQUENCE [LARGE SCALE GENOMIC DNA]</scope>
    <source>
        <strain evidence="4 5">H23T48</strain>
    </source>
</reference>
<organism evidence="4 5">
    <name type="scientific">Flaviflexus ciconiae</name>
    <dbReference type="NCBI Taxonomy" id="2496867"/>
    <lineage>
        <taxon>Bacteria</taxon>
        <taxon>Bacillati</taxon>
        <taxon>Actinomycetota</taxon>
        <taxon>Actinomycetes</taxon>
        <taxon>Actinomycetales</taxon>
        <taxon>Actinomycetaceae</taxon>
        <taxon>Flaviflexus</taxon>
    </lineage>
</organism>
<evidence type="ECO:0000313" key="4">
    <source>
        <dbReference type="EMBL" id="AZQ76496.1"/>
    </source>
</evidence>
<accession>A0A3Q9G3G6</accession>
<sequence length="710" mass="79157">MNNIVRTLKSKRGLLYTGLVGLATLIAIIVVAIADHAELIAATLLIGLIGWLILIALELVRMCVETVRKDMRQTKQQVGKIDYRVGNIAQDTRNTAGSVGKAVPMIRTVHEAAVHMYASGFDGEDVGDSGAGMSARPFLDTNMIPESTMPDVAPKRTTKAMVIADEFTLAAFAPEWIQLTPTPDTWKQIIDDENPDLFFIESAWEGNDGSWRYHLVGTSAPRPAVVDAIAYAKSKNIPVVFWNKEDPPHFEDFLDVARLADYVFTTDGDLVPEYTKRLGHNRIGLLPFAAQPLIHNPVKVSRFGRARNIAFGGMYFRDKYPERRAQMDYLLPAAHDFGLEIFSRQLGKDPAYQFPAPYDSAVVGSLAYPQMITAYKLYKAVLNVNSVVTSSTMCARRIFEATACGTAVVTPPSPAIDHFFGDALSVVSDQDEATRAIRLLTRSSEYRDRKVHEAQRIVWEKNTYSHRVDTILETIGQDVQDVRGTVSVFISTNVPGSAAYISENLLRQVRQPEEVVIVSHGFDFDESEFDAVREAGIIVKLIFAAPESSLGQNLNLAIENTTGDVLVRMDDDDWYGKNYVRDQLHALDFSGATLVGKAASYIYFESTDSTVLTYPQKENKIDDFVRGATFVAKREVFLKYPFSDQSLGEDSALLQQIRADGGKIYSTDRFNFIVNRWEDKGRHTWSVADEELFSTGMLQYMGNAQDQLEV</sequence>
<dbReference type="Gene3D" id="3.90.550.10">
    <property type="entry name" value="Spore Coat Polysaccharide Biosynthesis Protein SpsA, Chain A"/>
    <property type="match status" value="1"/>
</dbReference>
<feature type="domain" description="Glycosyltransferase 2-like" evidence="2">
    <location>
        <begin position="503"/>
        <end position="596"/>
    </location>
</feature>
<dbReference type="InterPro" id="IPR001173">
    <property type="entry name" value="Glyco_trans_2-like"/>
</dbReference>
<dbReference type="GO" id="GO:0016740">
    <property type="term" value="F:transferase activity"/>
    <property type="evidence" value="ECO:0007669"/>
    <property type="project" value="UniProtKB-KW"/>
</dbReference>
<feature type="transmembrane region" description="Helical" evidence="1">
    <location>
        <begin position="40"/>
        <end position="64"/>
    </location>
</feature>
<keyword evidence="1" id="KW-0812">Transmembrane</keyword>
<dbReference type="Pfam" id="PF00535">
    <property type="entry name" value="Glycos_transf_2"/>
    <property type="match status" value="1"/>
</dbReference>
<dbReference type="EMBL" id="CP034593">
    <property type="protein sequence ID" value="AZQ76496.1"/>
    <property type="molecule type" value="Genomic_DNA"/>
</dbReference>
<dbReference type="SUPFAM" id="SSF53756">
    <property type="entry name" value="UDP-Glycosyltransferase/glycogen phosphorylase"/>
    <property type="match status" value="1"/>
</dbReference>
<dbReference type="Proteomes" id="UP000280344">
    <property type="component" value="Chromosome"/>
</dbReference>
<keyword evidence="4" id="KW-0808">Transferase</keyword>
<evidence type="ECO:0000259" key="2">
    <source>
        <dbReference type="Pfam" id="PF00535"/>
    </source>
</evidence>
<dbReference type="Pfam" id="PF13524">
    <property type="entry name" value="Glyco_trans_1_2"/>
    <property type="match status" value="1"/>
</dbReference>
<proteinExistence type="predicted"/>
<evidence type="ECO:0000256" key="1">
    <source>
        <dbReference type="SAM" id="Phobius"/>
    </source>
</evidence>
<dbReference type="AlphaFoldDB" id="A0A3Q9G3G6"/>
<keyword evidence="1" id="KW-0472">Membrane</keyword>
<name>A0A3Q9G3G6_9ACTO</name>
<feature type="transmembrane region" description="Helical" evidence="1">
    <location>
        <begin position="14"/>
        <end position="34"/>
    </location>
</feature>